<dbReference type="SMR" id="A2ELH8"/>
<dbReference type="Proteomes" id="UP000001542">
    <property type="component" value="Unassembled WGS sequence"/>
</dbReference>
<accession>A2ELH8</accession>
<organism evidence="3 4">
    <name type="scientific">Trichomonas vaginalis (strain ATCC PRA-98 / G3)</name>
    <dbReference type="NCBI Taxonomy" id="412133"/>
    <lineage>
        <taxon>Eukaryota</taxon>
        <taxon>Metamonada</taxon>
        <taxon>Parabasalia</taxon>
        <taxon>Trichomonadida</taxon>
        <taxon>Trichomonadidae</taxon>
        <taxon>Trichomonas</taxon>
    </lineage>
</organism>
<dbReference type="OrthoDB" id="10266215at2759"/>
<evidence type="ECO:0000259" key="2">
    <source>
        <dbReference type="PROSITE" id="PS50053"/>
    </source>
</evidence>
<dbReference type="InterPro" id="IPR000626">
    <property type="entry name" value="Ubiquitin-like_dom"/>
</dbReference>
<dbReference type="AlphaFoldDB" id="A2ELH8"/>
<feature type="region of interest" description="Disordered" evidence="1">
    <location>
        <begin position="185"/>
        <end position="211"/>
    </location>
</feature>
<dbReference type="InterPro" id="IPR029071">
    <property type="entry name" value="Ubiquitin-like_domsf"/>
</dbReference>
<evidence type="ECO:0000313" key="3">
    <source>
        <dbReference type="EMBL" id="EAY06505.1"/>
    </source>
</evidence>
<dbReference type="VEuPathDB" id="TrichDB:TVAG_257440"/>
<feature type="compositionally biased region" description="Basic and acidic residues" evidence="1">
    <location>
        <begin position="197"/>
        <end position="211"/>
    </location>
</feature>
<feature type="domain" description="Ubiquitin-like" evidence="2">
    <location>
        <begin position="42"/>
        <end position="82"/>
    </location>
</feature>
<dbReference type="PROSITE" id="PS50053">
    <property type="entry name" value="UBIQUITIN_2"/>
    <property type="match status" value="1"/>
</dbReference>
<reference evidence="3" key="2">
    <citation type="journal article" date="2007" name="Science">
        <title>Draft genome sequence of the sexually transmitted pathogen Trichomonas vaginalis.</title>
        <authorList>
            <person name="Carlton J.M."/>
            <person name="Hirt R.P."/>
            <person name="Silva J.C."/>
            <person name="Delcher A.L."/>
            <person name="Schatz M."/>
            <person name="Zhao Q."/>
            <person name="Wortman J.R."/>
            <person name="Bidwell S.L."/>
            <person name="Alsmark U.C.M."/>
            <person name="Besteiro S."/>
            <person name="Sicheritz-Ponten T."/>
            <person name="Noel C.J."/>
            <person name="Dacks J.B."/>
            <person name="Foster P.G."/>
            <person name="Simillion C."/>
            <person name="Van de Peer Y."/>
            <person name="Miranda-Saavedra D."/>
            <person name="Barton G.J."/>
            <person name="Westrop G.D."/>
            <person name="Mueller S."/>
            <person name="Dessi D."/>
            <person name="Fiori P.L."/>
            <person name="Ren Q."/>
            <person name="Paulsen I."/>
            <person name="Zhang H."/>
            <person name="Bastida-Corcuera F.D."/>
            <person name="Simoes-Barbosa A."/>
            <person name="Brown M.T."/>
            <person name="Hayes R.D."/>
            <person name="Mukherjee M."/>
            <person name="Okumura C.Y."/>
            <person name="Schneider R."/>
            <person name="Smith A.J."/>
            <person name="Vanacova S."/>
            <person name="Villalvazo M."/>
            <person name="Haas B.J."/>
            <person name="Pertea M."/>
            <person name="Feldblyum T.V."/>
            <person name="Utterback T.R."/>
            <person name="Shu C.L."/>
            <person name="Osoegawa K."/>
            <person name="de Jong P.J."/>
            <person name="Hrdy I."/>
            <person name="Horvathova L."/>
            <person name="Zubacova Z."/>
            <person name="Dolezal P."/>
            <person name="Malik S.B."/>
            <person name="Logsdon J.M. Jr."/>
            <person name="Henze K."/>
            <person name="Gupta A."/>
            <person name="Wang C.C."/>
            <person name="Dunne R.L."/>
            <person name="Upcroft J.A."/>
            <person name="Upcroft P."/>
            <person name="White O."/>
            <person name="Salzberg S.L."/>
            <person name="Tang P."/>
            <person name="Chiu C.-H."/>
            <person name="Lee Y.-S."/>
            <person name="Embley T.M."/>
            <person name="Coombs G.H."/>
            <person name="Mottram J.C."/>
            <person name="Tachezy J."/>
            <person name="Fraser-Liggett C.M."/>
            <person name="Johnson P.J."/>
        </authorList>
    </citation>
    <scope>NUCLEOTIDE SEQUENCE [LARGE SCALE GENOMIC DNA]</scope>
    <source>
        <strain evidence="3">G3</strain>
    </source>
</reference>
<protein>
    <recommendedName>
        <fullName evidence="2">Ubiquitin-like domain-containing protein</fullName>
    </recommendedName>
</protein>
<dbReference type="KEGG" id="tva:4764381"/>
<evidence type="ECO:0000256" key="1">
    <source>
        <dbReference type="SAM" id="MobiDB-lite"/>
    </source>
</evidence>
<feature type="compositionally biased region" description="Polar residues" evidence="1">
    <location>
        <begin position="185"/>
        <end position="196"/>
    </location>
</feature>
<dbReference type="EMBL" id="DS113422">
    <property type="protein sequence ID" value="EAY06505.1"/>
    <property type="molecule type" value="Genomic_DNA"/>
</dbReference>
<reference evidence="3" key="1">
    <citation type="submission" date="2006-10" db="EMBL/GenBank/DDBJ databases">
        <authorList>
            <person name="Amadeo P."/>
            <person name="Zhao Q."/>
            <person name="Wortman J."/>
            <person name="Fraser-Liggett C."/>
            <person name="Carlton J."/>
        </authorList>
    </citation>
    <scope>NUCLEOTIDE SEQUENCE</scope>
    <source>
        <strain evidence="3">G3</strain>
    </source>
</reference>
<dbReference type="InParanoid" id="A2ELH8"/>
<name>A2ELH8_TRIV3</name>
<evidence type="ECO:0000313" key="4">
    <source>
        <dbReference type="Proteomes" id="UP000001542"/>
    </source>
</evidence>
<dbReference type="CDD" id="cd17039">
    <property type="entry name" value="Ubl_ubiquitin_like"/>
    <property type="match status" value="1"/>
</dbReference>
<dbReference type="RefSeq" id="XP_001318728.1">
    <property type="nucleotide sequence ID" value="XM_001318693.1"/>
</dbReference>
<feature type="region of interest" description="Disordered" evidence="1">
    <location>
        <begin position="143"/>
        <end position="165"/>
    </location>
</feature>
<dbReference type="SUPFAM" id="SSF54236">
    <property type="entry name" value="Ubiquitin-like"/>
    <property type="match status" value="1"/>
</dbReference>
<dbReference type="VEuPathDB" id="TrichDB:TVAGG3_0005130"/>
<proteinExistence type="predicted"/>
<sequence>MESIARNDSPPKFCIMVYNPGRWILKANVLSTATVNDILQLIPDRIVKFVHNGIELTDSFSLSMYGVKEGDVIFVLPETKNGASYTEKWASLTKDRDLFHDRVCSLIDPETAMEAARIRDLQMLRMERKPKVFRKISSVYKSDAPTKQKSKAPVNAVEPPKLNKPSAAPLPTFWATSLPVYTKPSETIPSPSLLSQENKEDVRCPELRDEF</sequence>
<gene>
    <name evidence="3" type="ORF">TVAG_257440</name>
</gene>
<keyword evidence="4" id="KW-1185">Reference proteome</keyword>